<feature type="domain" description="LpxI N-terminal" evidence="2">
    <location>
        <begin position="40"/>
        <end position="179"/>
    </location>
</feature>
<accession>A0A5C6BFR2</accession>
<protein>
    <recommendedName>
        <fullName evidence="5">DUF1009 domain-containing protein</fullName>
    </recommendedName>
</protein>
<gene>
    <name evidence="3" type="ORF">Poly21_46760</name>
</gene>
<evidence type="ECO:0000259" key="1">
    <source>
        <dbReference type="Pfam" id="PF06230"/>
    </source>
</evidence>
<dbReference type="EMBL" id="SJPU01000003">
    <property type="protein sequence ID" value="TWU10770.1"/>
    <property type="molecule type" value="Genomic_DNA"/>
</dbReference>
<evidence type="ECO:0008006" key="5">
    <source>
        <dbReference type="Google" id="ProtNLM"/>
    </source>
</evidence>
<dbReference type="InterPro" id="IPR053174">
    <property type="entry name" value="LpxI"/>
</dbReference>
<feature type="domain" description="LpxI C-terminal" evidence="1">
    <location>
        <begin position="183"/>
        <end position="311"/>
    </location>
</feature>
<evidence type="ECO:0000259" key="2">
    <source>
        <dbReference type="Pfam" id="PF17930"/>
    </source>
</evidence>
<dbReference type="AlphaFoldDB" id="A0A5C6BFR2"/>
<dbReference type="PANTHER" id="PTHR39962">
    <property type="entry name" value="BLL4848 PROTEIN"/>
    <property type="match status" value="1"/>
</dbReference>
<dbReference type="PANTHER" id="PTHR39962:SF1">
    <property type="entry name" value="LPXI FAMILY PROTEIN"/>
    <property type="match status" value="1"/>
</dbReference>
<dbReference type="InterPro" id="IPR010415">
    <property type="entry name" value="LpxI_C"/>
</dbReference>
<keyword evidence="4" id="KW-1185">Reference proteome</keyword>
<dbReference type="Gene3D" id="3.40.140.80">
    <property type="match status" value="1"/>
</dbReference>
<sequence length="324" mass="35047">MSTLLTPAHHSAAIQTSLQINCQDRVRHDIDVTLAPGEPVGLVAGWGQFPISVATRLREDGHPVVCVAITGHAGPEIEAACDRVLWSGVGRFGKHLRYFKKQHVTKVTMAGKLFKSDLLYSGSVWLRHFPDLVCMRTFGPLLLGRGRDARDDRLLTAVIDTYHRHQLEICSATRLAPELLVKAGLLTRKKLSGSSQRDAELGWSIAKTMGGLDIGQAVTVKDATVIAVEAIEGTDACIRRSGELCRRGGWTLVKVSKPNQDMRFDVPTIGTQTVQNVADAGGVAIAVEADRTILLDREATIELADRLGIAILAMAPPASDGPQR</sequence>
<name>A0A5C6BFR2_9BACT</name>
<comment type="caution">
    <text evidence="3">The sequence shown here is derived from an EMBL/GenBank/DDBJ whole genome shotgun (WGS) entry which is preliminary data.</text>
</comment>
<dbReference type="InterPro" id="IPR041255">
    <property type="entry name" value="LpxI_N"/>
</dbReference>
<dbReference type="Pfam" id="PF06230">
    <property type="entry name" value="LpxI_C"/>
    <property type="match status" value="1"/>
</dbReference>
<dbReference type="InterPro" id="IPR043167">
    <property type="entry name" value="LpxI_C_sf"/>
</dbReference>
<organism evidence="3 4">
    <name type="scientific">Allorhodopirellula heiligendammensis</name>
    <dbReference type="NCBI Taxonomy" id="2714739"/>
    <lineage>
        <taxon>Bacteria</taxon>
        <taxon>Pseudomonadati</taxon>
        <taxon>Planctomycetota</taxon>
        <taxon>Planctomycetia</taxon>
        <taxon>Pirellulales</taxon>
        <taxon>Pirellulaceae</taxon>
        <taxon>Allorhodopirellula</taxon>
    </lineage>
</organism>
<evidence type="ECO:0000313" key="3">
    <source>
        <dbReference type="EMBL" id="TWU10770.1"/>
    </source>
</evidence>
<dbReference type="Gene3D" id="3.40.50.20">
    <property type="match status" value="1"/>
</dbReference>
<proteinExistence type="predicted"/>
<reference evidence="3 4" key="1">
    <citation type="journal article" date="2020" name="Antonie Van Leeuwenhoek">
        <title>Rhodopirellula heiligendammensis sp. nov., Rhodopirellula pilleata sp. nov., and Rhodopirellula solitaria sp. nov. isolated from natural or artificial marine surfaces in Northern Germany and California, USA, and emended description of the genus Rhodopirellula.</title>
        <authorList>
            <person name="Kallscheuer N."/>
            <person name="Wiegand S."/>
            <person name="Jogler M."/>
            <person name="Boedeker C."/>
            <person name="Peeters S.H."/>
            <person name="Rast P."/>
            <person name="Heuer A."/>
            <person name="Jetten M.S.M."/>
            <person name="Rohde M."/>
            <person name="Jogler C."/>
        </authorList>
    </citation>
    <scope>NUCLEOTIDE SEQUENCE [LARGE SCALE GENOMIC DNA]</scope>
    <source>
        <strain evidence="3 4">Poly21</strain>
    </source>
</reference>
<evidence type="ECO:0000313" key="4">
    <source>
        <dbReference type="Proteomes" id="UP000319908"/>
    </source>
</evidence>
<dbReference type="Pfam" id="PF17930">
    <property type="entry name" value="LpxI_N"/>
    <property type="match status" value="1"/>
</dbReference>
<dbReference type="Proteomes" id="UP000319908">
    <property type="component" value="Unassembled WGS sequence"/>
</dbReference>